<dbReference type="RefSeq" id="WP_135203791.1">
    <property type="nucleotide sequence ID" value="NZ_SPVG01000225.1"/>
</dbReference>
<comment type="caution">
    <text evidence="1">The sequence shown here is derived from an EMBL/GenBank/DDBJ whole genome shotgun (WGS) entry which is preliminary data.</text>
</comment>
<keyword evidence="2" id="KW-1185">Reference proteome</keyword>
<proteinExistence type="predicted"/>
<dbReference type="Proteomes" id="UP000297729">
    <property type="component" value="Unassembled WGS sequence"/>
</dbReference>
<evidence type="ECO:0000313" key="2">
    <source>
        <dbReference type="Proteomes" id="UP000297729"/>
    </source>
</evidence>
<reference evidence="1 2" key="1">
    <citation type="submission" date="2019-03" db="EMBL/GenBank/DDBJ databases">
        <title>Draft Genome Sequence of Duganella callidus sp. nov., a Novel Duganella Species Isolated from Cultivated Soil.</title>
        <authorList>
            <person name="Raths R."/>
            <person name="Peta V."/>
            <person name="Bucking H."/>
        </authorList>
    </citation>
    <scope>NUCLEOTIDE SEQUENCE [LARGE SCALE GENOMIC DNA]</scope>
    <source>
        <strain evidence="1 2">DN04</strain>
    </source>
</reference>
<evidence type="ECO:0000313" key="1">
    <source>
        <dbReference type="EMBL" id="TFW16739.1"/>
    </source>
</evidence>
<accession>A0A4Y9SAX3</accession>
<organism evidence="1 2">
    <name type="scientific">Duganella callida</name>
    <dbReference type="NCBI Taxonomy" id="2561932"/>
    <lineage>
        <taxon>Bacteria</taxon>
        <taxon>Pseudomonadati</taxon>
        <taxon>Pseudomonadota</taxon>
        <taxon>Betaproteobacteria</taxon>
        <taxon>Burkholderiales</taxon>
        <taxon>Oxalobacteraceae</taxon>
        <taxon>Telluria group</taxon>
        <taxon>Duganella</taxon>
    </lineage>
</organism>
<feature type="non-terminal residue" evidence="1">
    <location>
        <position position="178"/>
    </location>
</feature>
<dbReference type="EMBL" id="SPVG01000225">
    <property type="protein sequence ID" value="TFW16739.1"/>
    <property type="molecule type" value="Genomic_DNA"/>
</dbReference>
<name>A0A4Y9SAX3_9BURK</name>
<gene>
    <name evidence="1" type="ORF">E4L98_22560</name>
</gene>
<protein>
    <submittedName>
        <fullName evidence="1">Uncharacterized protein</fullName>
    </submittedName>
</protein>
<dbReference type="AlphaFoldDB" id="A0A4Y9SAX3"/>
<sequence>MPTLDDALAAVQDAVLQRLGGNDAQLAFAFEFGTPIPQPSLSGPDGAASPARATELISLLADTVPDLGSGFFRRSGRTVSGQYQLLAESARAVPSAPADTFATIKAGALRRLDATLGSVEGAGSFLPVGATPSTWYDAHVSEGWQHVHVQSEQREAPAARARFGAALQQWRSPASALT</sequence>